<sequence>MSTDSKTNLSNGAVFFTTINALTKGELISPSTQTTVAPLAPIISAKYDEALTTVTVSGTVFIDASDAVASLDIYLAHQILGAHTQELYIAYDYKEVIPTSLYPYNFSFEMPIQSHGHTIKTLESYLWNIDPISSRGTETTVQKV</sequence>
<accession>A0A2S1LC73</accession>
<protein>
    <submittedName>
        <fullName evidence="1">Uncharacterized protein</fullName>
    </submittedName>
</protein>
<dbReference type="Proteomes" id="UP000244527">
    <property type="component" value="Chromosome"/>
</dbReference>
<dbReference type="AlphaFoldDB" id="A0A2S1LC73"/>
<keyword evidence="2" id="KW-1185">Reference proteome</keyword>
<gene>
    <name evidence="1" type="ORF">FFWV33_07270</name>
</gene>
<evidence type="ECO:0000313" key="2">
    <source>
        <dbReference type="Proteomes" id="UP000244527"/>
    </source>
</evidence>
<dbReference type="KEGG" id="ffa:FFWV33_07270"/>
<proteinExistence type="predicted"/>
<organism evidence="1 2">
    <name type="scientific">Flavobacterium faecale</name>
    <dbReference type="NCBI Taxonomy" id="1355330"/>
    <lineage>
        <taxon>Bacteria</taxon>
        <taxon>Pseudomonadati</taxon>
        <taxon>Bacteroidota</taxon>
        <taxon>Flavobacteriia</taxon>
        <taxon>Flavobacteriales</taxon>
        <taxon>Flavobacteriaceae</taxon>
        <taxon>Flavobacterium</taxon>
    </lineage>
</organism>
<reference evidence="1 2" key="1">
    <citation type="submission" date="2017-04" db="EMBL/GenBank/DDBJ databases">
        <title>Compelte genome sequence of WV33.</title>
        <authorList>
            <person name="Lee P.C."/>
        </authorList>
    </citation>
    <scope>NUCLEOTIDE SEQUENCE [LARGE SCALE GENOMIC DNA]</scope>
    <source>
        <strain evidence="1 2">WV33</strain>
    </source>
</reference>
<evidence type="ECO:0000313" key="1">
    <source>
        <dbReference type="EMBL" id="AWG21342.1"/>
    </source>
</evidence>
<dbReference type="OrthoDB" id="1261979at2"/>
<name>A0A2S1LC73_9FLAO</name>
<dbReference type="EMBL" id="CP020918">
    <property type="protein sequence ID" value="AWG21342.1"/>
    <property type="molecule type" value="Genomic_DNA"/>
</dbReference>
<dbReference type="RefSeq" id="WP_108740292.1">
    <property type="nucleotide sequence ID" value="NZ_CP020918.1"/>
</dbReference>